<keyword evidence="3" id="KW-1185">Reference proteome</keyword>
<keyword evidence="1" id="KW-0472">Membrane</keyword>
<dbReference type="InterPro" id="IPR007211">
    <property type="entry name" value="DUF378"/>
</dbReference>
<accession>A0ABD6A601</accession>
<proteinExistence type="predicted"/>
<feature type="transmembrane region" description="Helical" evidence="1">
    <location>
        <begin position="55"/>
        <end position="76"/>
    </location>
</feature>
<dbReference type="AlphaFoldDB" id="A0ABD6A601"/>
<sequence length="90" mass="9726">MKYEGQIRASPVDWASLALVIVGALVWGLVGLGMFVEANWNVVNVLLGSVPTVEALVYLLVGLAGLYELYFAYQLYGARSAEMSAKEKTA</sequence>
<keyword evidence="1" id="KW-1133">Transmembrane helix</keyword>
<keyword evidence="1" id="KW-0812">Transmembrane</keyword>
<gene>
    <name evidence="2" type="ORF">ACFQPE_04110</name>
</gene>
<dbReference type="PANTHER" id="PTHR37304">
    <property type="entry name" value="MEMBRANE PROTEIN-RELATED"/>
    <property type="match status" value="1"/>
</dbReference>
<dbReference type="Pfam" id="PF04070">
    <property type="entry name" value="DUF378"/>
    <property type="match status" value="1"/>
</dbReference>
<comment type="caution">
    <text evidence="2">The sequence shown here is derived from an EMBL/GenBank/DDBJ whole genome shotgun (WGS) entry which is preliminary data.</text>
</comment>
<evidence type="ECO:0000256" key="1">
    <source>
        <dbReference type="SAM" id="Phobius"/>
    </source>
</evidence>
<dbReference type="GeneID" id="79314958"/>
<dbReference type="RefSeq" id="WP_276305380.1">
    <property type="nucleotide sequence ID" value="NZ_CP119992.1"/>
</dbReference>
<organism evidence="2 3">
    <name type="scientific">Halomarina halobia</name>
    <dbReference type="NCBI Taxonomy" id="3033386"/>
    <lineage>
        <taxon>Archaea</taxon>
        <taxon>Methanobacteriati</taxon>
        <taxon>Methanobacteriota</taxon>
        <taxon>Stenosarchaea group</taxon>
        <taxon>Halobacteria</taxon>
        <taxon>Halobacteriales</taxon>
        <taxon>Natronomonadaceae</taxon>
        <taxon>Halomarina</taxon>
    </lineage>
</organism>
<name>A0ABD6A601_9EURY</name>
<evidence type="ECO:0000313" key="3">
    <source>
        <dbReference type="Proteomes" id="UP001596547"/>
    </source>
</evidence>
<evidence type="ECO:0000313" key="2">
    <source>
        <dbReference type="EMBL" id="MFC7315978.1"/>
    </source>
</evidence>
<reference evidence="2 3" key="1">
    <citation type="journal article" date="2019" name="Int. J. Syst. Evol. Microbiol.">
        <title>The Global Catalogue of Microorganisms (GCM) 10K type strain sequencing project: providing services to taxonomists for standard genome sequencing and annotation.</title>
        <authorList>
            <consortium name="The Broad Institute Genomics Platform"/>
            <consortium name="The Broad Institute Genome Sequencing Center for Infectious Disease"/>
            <person name="Wu L."/>
            <person name="Ma J."/>
        </authorList>
    </citation>
    <scope>NUCLEOTIDE SEQUENCE [LARGE SCALE GENOMIC DNA]</scope>
    <source>
        <strain evidence="2 3">PSR21</strain>
    </source>
</reference>
<dbReference type="PANTHER" id="PTHR37304:SF1">
    <property type="entry name" value="MEMBRANE PROTEIN"/>
    <property type="match status" value="1"/>
</dbReference>
<feature type="transmembrane region" description="Helical" evidence="1">
    <location>
        <begin position="12"/>
        <end position="35"/>
    </location>
</feature>
<dbReference type="EMBL" id="JBHTBF010000001">
    <property type="protein sequence ID" value="MFC7315978.1"/>
    <property type="molecule type" value="Genomic_DNA"/>
</dbReference>
<protein>
    <submittedName>
        <fullName evidence="2">DUF378 domain-containing protein</fullName>
    </submittedName>
</protein>
<dbReference type="Proteomes" id="UP001596547">
    <property type="component" value="Unassembled WGS sequence"/>
</dbReference>